<protein>
    <recommendedName>
        <fullName evidence="4">Carboxypeptidase regulatory-like domain-containing protein</fullName>
    </recommendedName>
</protein>
<evidence type="ECO:0000256" key="1">
    <source>
        <dbReference type="SAM" id="SignalP"/>
    </source>
</evidence>
<proteinExistence type="predicted"/>
<accession>A0A2C9EEZ4</accession>
<organism evidence="2 3">
    <name type="scientific">Pseudomonas protegens (strain DSM 19095 / LMG 27888 / CFBP 6595 / CHA0)</name>
    <dbReference type="NCBI Taxonomy" id="1124983"/>
    <lineage>
        <taxon>Bacteria</taxon>
        <taxon>Pseudomonadati</taxon>
        <taxon>Pseudomonadota</taxon>
        <taxon>Gammaproteobacteria</taxon>
        <taxon>Pseudomonadales</taxon>
        <taxon>Pseudomonadaceae</taxon>
        <taxon>Pseudomonas</taxon>
    </lineage>
</organism>
<evidence type="ECO:0000313" key="3">
    <source>
        <dbReference type="Proteomes" id="UP000013940"/>
    </source>
</evidence>
<evidence type="ECO:0008006" key="4">
    <source>
        <dbReference type="Google" id="ProtNLM"/>
    </source>
</evidence>
<reference evidence="3" key="1">
    <citation type="journal article" date="2014" name="Genome Announc.">
        <title>Full-genome sequence of the plant growth-promoting bacterium Pseudomonas protegens CHA0.</title>
        <authorList>
            <person name="Jousset A."/>
            <person name="Schuldes J."/>
            <person name="Keel C."/>
            <person name="Maurhofer M."/>
            <person name="Daniel R."/>
            <person name="Scheu S."/>
            <person name="Thuermer A."/>
        </authorList>
    </citation>
    <scope>NUCLEOTIDE SEQUENCE [LARGE SCALE GENOMIC DNA]</scope>
    <source>
        <strain evidence="3">DSM 19095 / LMG 27888 / CFBP 6595 / CHA0</strain>
    </source>
</reference>
<dbReference type="RefSeq" id="WP_015633820.1">
    <property type="nucleotide sequence ID" value="NC_021237.1"/>
</dbReference>
<evidence type="ECO:0000313" key="2">
    <source>
        <dbReference type="EMBL" id="AGL82159.1"/>
    </source>
</evidence>
<dbReference type="Proteomes" id="UP000013940">
    <property type="component" value="Chromosome"/>
</dbReference>
<keyword evidence="1" id="KW-0732">Signal</keyword>
<dbReference type="HOGENOM" id="CLU_121829_1_0_6"/>
<dbReference type="EMBL" id="CP003190">
    <property type="protein sequence ID" value="AGL82159.1"/>
    <property type="molecule type" value="Genomic_DNA"/>
</dbReference>
<feature type="signal peptide" evidence="1">
    <location>
        <begin position="1"/>
        <end position="26"/>
    </location>
</feature>
<dbReference type="eggNOG" id="ENOG503310H">
    <property type="taxonomic scope" value="Bacteria"/>
</dbReference>
<feature type="chain" id="PRO_5013107230" description="Carboxypeptidase regulatory-like domain-containing protein" evidence="1">
    <location>
        <begin position="27"/>
        <end position="152"/>
    </location>
</feature>
<sequence length="152" mass="16275">MKSFSMSVLSGVIAVLLLAAPVSVRSASTSNEPIDPAGVQLEPLQQNGISYVSGGIGLDESRAIQQAKGYNLHMTFSVGSGNEYTSDVDVLIQNPQGHQLLSLSGAGPIVFVQLPAGRYQVITTRKGLEQRSMVDMKVAAMRDLNIHWNNGY</sequence>
<dbReference type="KEGG" id="pprc:PFLCHA0_c03590"/>
<dbReference type="AlphaFoldDB" id="A0A2C9EEZ4"/>
<gene>
    <name evidence="2" type="ORF">PFLCHA0_c03590</name>
</gene>
<name>A0A2C9EEZ4_PSEPH</name>
<dbReference type="GeneID" id="57473341"/>